<dbReference type="Proteomes" id="UP001151760">
    <property type="component" value="Unassembled WGS sequence"/>
</dbReference>
<evidence type="ECO:0000313" key="2">
    <source>
        <dbReference type="Proteomes" id="UP001151760"/>
    </source>
</evidence>
<accession>A0ABQ5AJ43</accession>
<reference evidence="1" key="2">
    <citation type="submission" date="2022-01" db="EMBL/GenBank/DDBJ databases">
        <authorList>
            <person name="Yamashiro T."/>
            <person name="Shiraishi A."/>
            <person name="Satake H."/>
            <person name="Nakayama K."/>
        </authorList>
    </citation>
    <scope>NUCLEOTIDE SEQUENCE</scope>
</reference>
<gene>
    <name evidence="1" type="ORF">Tco_0823517</name>
</gene>
<name>A0ABQ5AJ43_9ASTR</name>
<keyword evidence="2" id="KW-1185">Reference proteome</keyword>
<comment type="caution">
    <text evidence="1">The sequence shown here is derived from an EMBL/GenBank/DDBJ whole genome shotgun (WGS) entry which is preliminary data.</text>
</comment>
<organism evidence="1 2">
    <name type="scientific">Tanacetum coccineum</name>
    <dbReference type="NCBI Taxonomy" id="301880"/>
    <lineage>
        <taxon>Eukaryota</taxon>
        <taxon>Viridiplantae</taxon>
        <taxon>Streptophyta</taxon>
        <taxon>Embryophyta</taxon>
        <taxon>Tracheophyta</taxon>
        <taxon>Spermatophyta</taxon>
        <taxon>Magnoliopsida</taxon>
        <taxon>eudicotyledons</taxon>
        <taxon>Gunneridae</taxon>
        <taxon>Pentapetalae</taxon>
        <taxon>asterids</taxon>
        <taxon>campanulids</taxon>
        <taxon>Asterales</taxon>
        <taxon>Asteraceae</taxon>
        <taxon>Asteroideae</taxon>
        <taxon>Anthemideae</taxon>
        <taxon>Anthemidinae</taxon>
        <taxon>Tanacetum</taxon>
    </lineage>
</organism>
<sequence length="126" mass="13951">MLATPEHPVAWNPKPLGPGLSILLFGSRSAPQPCWQCHSCTRIITLMTRESRVPVPVTESSNFCSLCSLSCVPVNEVYGTTHELRCPEAPDESPWLNPNRTKPKPHWSIGLLLTIHTVSMRVILSP</sequence>
<reference evidence="1" key="1">
    <citation type="journal article" date="2022" name="Int. J. Mol. Sci.">
        <title>Draft Genome of Tanacetum Coccineum: Genomic Comparison of Closely Related Tanacetum-Family Plants.</title>
        <authorList>
            <person name="Yamashiro T."/>
            <person name="Shiraishi A."/>
            <person name="Nakayama K."/>
            <person name="Satake H."/>
        </authorList>
    </citation>
    <scope>NUCLEOTIDE SEQUENCE</scope>
</reference>
<evidence type="ECO:0000313" key="1">
    <source>
        <dbReference type="EMBL" id="GJT02348.1"/>
    </source>
</evidence>
<dbReference type="EMBL" id="BQNB010012342">
    <property type="protein sequence ID" value="GJT02348.1"/>
    <property type="molecule type" value="Genomic_DNA"/>
</dbReference>
<protein>
    <submittedName>
        <fullName evidence="1">Uncharacterized protein</fullName>
    </submittedName>
</protein>
<proteinExistence type="predicted"/>